<evidence type="ECO:0000259" key="8">
    <source>
        <dbReference type="Pfam" id="PF01266"/>
    </source>
</evidence>
<dbReference type="InterPro" id="IPR006076">
    <property type="entry name" value="FAD-dep_OxRdtase"/>
</dbReference>
<evidence type="ECO:0000256" key="3">
    <source>
        <dbReference type="ARBA" id="ARBA00022827"/>
    </source>
</evidence>
<comment type="catalytic activity">
    <reaction evidence="5">
        <text>(S)-2-hydroxyglutarate + A = 2-oxoglutarate + AH2</text>
        <dbReference type="Rhea" id="RHEA:21252"/>
        <dbReference type="ChEBI" id="CHEBI:13193"/>
        <dbReference type="ChEBI" id="CHEBI:16782"/>
        <dbReference type="ChEBI" id="CHEBI:16810"/>
        <dbReference type="ChEBI" id="CHEBI:17499"/>
        <dbReference type="EC" id="1.1.99.2"/>
    </reaction>
</comment>
<dbReference type="OrthoDB" id="498204at2759"/>
<keyword evidence="4" id="KW-0560">Oxidoreductase</keyword>
<comment type="cofactor">
    <cofactor evidence="1">
        <name>FAD</name>
        <dbReference type="ChEBI" id="CHEBI:57692"/>
    </cofactor>
</comment>
<dbReference type="Pfam" id="PF01266">
    <property type="entry name" value="DAO"/>
    <property type="match status" value="1"/>
</dbReference>
<evidence type="ECO:0000256" key="4">
    <source>
        <dbReference type="ARBA" id="ARBA00023002"/>
    </source>
</evidence>
<protein>
    <recommendedName>
        <fullName evidence="7">L-2-hydroxyglutarate dehydrogenase, mitochondrial</fullName>
        <ecNumber evidence="6">1.1.99.2</ecNumber>
    </recommendedName>
</protein>
<evidence type="ECO:0000256" key="1">
    <source>
        <dbReference type="ARBA" id="ARBA00001974"/>
    </source>
</evidence>
<dbReference type="EMBL" id="JAAOIC020000047">
    <property type="protein sequence ID" value="KAG8037778.1"/>
    <property type="molecule type" value="Genomic_DNA"/>
</dbReference>
<accession>A0A8J5R3Q2</accession>
<comment type="caution">
    <text evidence="9">The sequence shown here is derived from an EMBL/GenBank/DDBJ whole genome shotgun (WGS) entry which is preliminary data.</text>
</comment>
<evidence type="ECO:0000313" key="9">
    <source>
        <dbReference type="EMBL" id="KAG8037778.1"/>
    </source>
</evidence>
<keyword evidence="2" id="KW-0285">Flavoprotein</keyword>
<dbReference type="PANTHER" id="PTHR43104">
    <property type="entry name" value="L-2-HYDROXYGLUTARATE DEHYDROGENASE, MITOCHONDRIAL"/>
    <property type="match status" value="1"/>
</dbReference>
<organism evidence="9 10">
    <name type="scientific">Cotesia typhae</name>
    <dbReference type="NCBI Taxonomy" id="2053667"/>
    <lineage>
        <taxon>Eukaryota</taxon>
        <taxon>Metazoa</taxon>
        <taxon>Ecdysozoa</taxon>
        <taxon>Arthropoda</taxon>
        <taxon>Hexapoda</taxon>
        <taxon>Insecta</taxon>
        <taxon>Pterygota</taxon>
        <taxon>Neoptera</taxon>
        <taxon>Endopterygota</taxon>
        <taxon>Hymenoptera</taxon>
        <taxon>Apocrita</taxon>
        <taxon>Ichneumonoidea</taxon>
        <taxon>Braconidae</taxon>
        <taxon>Microgastrinae</taxon>
        <taxon>Cotesia</taxon>
    </lineage>
</organism>
<sequence>MSSGIIKLGRTIRHLGITCRYASTSSADHDTYDLVVVGGGIVGCATAREMLERHPNMKIVIVEKENKLAMHQTSHNSGVIHAGIYYTPGSIKAKLCVEGLRLSYDYFGKHNIPYKKVGKLIVAQDQEQAKRIDDLYQRGLKNNFEKMGGKVILNYEVTGFAENAESKDHKKLLPICVMSKNKMIHTKYVLTCAGLHSDRLAVMTGCDLSPRIIPFRGEYLLLDENKKHLCKTNIYPVPDPSLPFLGVHFTPRINGDIWLGPNAVLALAREGYSWTDINIRDCIEMAKSPGLYKLCFRYIIPGCKEIVKSLFYSLAAKDLQKFIPELTRNDIKKGPAGVRAQAMDDDGKLVDDFVFDNGVGSIGSRVLHCRNAPSPAATSSMAIAKHICNKLEKDFKF</sequence>
<feature type="domain" description="FAD dependent oxidoreductase" evidence="8">
    <location>
        <begin position="33"/>
        <end position="140"/>
    </location>
</feature>
<evidence type="ECO:0000256" key="6">
    <source>
        <dbReference type="ARBA" id="ARBA00038878"/>
    </source>
</evidence>
<dbReference type="GO" id="GO:0047545">
    <property type="term" value="F:(S)-2-hydroxyglutarate dehydrogenase activity"/>
    <property type="evidence" value="ECO:0007669"/>
    <property type="project" value="UniProtKB-EC"/>
</dbReference>
<dbReference type="PANTHER" id="PTHR43104:SF2">
    <property type="entry name" value="L-2-HYDROXYGLUTARATE DEHYDROGENASE, MITOCHONDRIAL"/>
    <property type="match status" value="1"/>
</dbReference>
<proteinExistence type="predicted"/>
<name>A0A8J5R3Q2_9HYME</name>
<evidence type="ECO:0000256" key="2">
    <source>
        <dbReference type="ARBA" id="ARBA00022630"/>
    </source>
</evidence>
<evidence type="ECO:0000256" key="7">
    <source>
        <dbReference type="ARBA" id="ARBA00041137"/>
    </source>
</evidence>
<evidence type="ECO:0000256" key="5">
    <source>
        <dbReference type="ARBA" id="ARBA00036066"/>
    </source>
</evidence>
<gene>
    <name evidence="9" type="ORF">G9C98_005989</name>
</gene>
<reference evidence="9" key="2">
    <citation type="submission" date="2021-04" db="EMBL/GenBank/DDBJ databases">
        <title>Genome-wide patterns of bracovirus chromosomal integration into multiple host tissues during parasitism.</title>
        <authorList>
            <person name="Chebbi M.A.C."/>
        </authorList>
    </citation>
    <scope>NUCLEOTIDE SEQUENCE</scope>
    <source>
        <tissue evidence="9">Whole body</tissue>
    </source>
</reference>
<dbReference type="Proteomes" id="UP000729913">
    <property type="component" value="Unassembled WGS sequence"/>
</dbReference>
<reference evidence="9" key="1">
    <citation type="submission" date="2020-03" db="EMBL/GenBank/DDBJ databases">
        <authorList>
            <person name="Chebbi M.A."/>
            <person name="Drezen J.M."/>
        </authorList>
    </citation>
    <scope>NUCLEOTIDE SEQUENCE</scope>
    <source>
        <tissue evidence="9">Whole body</tissue>
    </source>
</reference>
<keyword evidence="10" id="KW-1185">Reference proteome</keyword>
<evidence type="ECO:0000313" key="10">
    <source>
        <dbReference type="Proteomes" id="UP000729913"/>
    </source>
</evidence>
<dbReference type="EC" id="1.1.99.2" evidence="6"/>
<keyword evidence="3" id="KW-0274">FAD</keyword>
<dbReference type="AlphaFoldDB" id="A0A8J5R3Q2"/>